<dbReference type="EMBL" id="SJDU01000033">
    <property type="protein sequence ID" value="TKZ36002.1"/>
    <property type="molecule type" value="Genomic_DNA"/>
</dbReference>
<gene>
    <name evidence="1" type="ORF">EZH24_02300</name>
</gene>
<proteinExistence type="predicted"/>
<comment type="caution">
    <text evidence="1">The sequence shown here is derived from an EMBL/GenBank/DDBJ whole genome shotgun (WGS) entry which is preliminary data.</text>
</comment>
<organism evidence="1 2">
    <name type="scientific">Brachyspira catarrhinii</name>
    <dbReference type="NCBI Taxonomy" id="2528966"/>
    <lineage>
        <taxon>Bacteria</taxon>
        <taxon>Pseudomonadati</taxon>
        <taxon>Spirochaetota</taxon>
        <taxon>Spirochaetia</taxon>
        <taxon>Brachyspirales</taxon>
        <taxon>Brachyspiraceae</taxon>
        <taxon>Brachyspira</taxon>
    </lineage>
</organism>
<evidence type="ECO:0000313" key="1">
    <source>
        <dbReference type="EMBL" id="TKZ36002.1"/>
    </source>
</evidence>
<evidence type="ECO:0000313" key="2">
    <source>
        <dbReference type="Proteomes" id="UP000310168"/>
    </source>
</evidence>
<protein>
    <recommendedName>
        <fullName evidence="3">Lipoprotein</fullName>
    </recommendedName>
</protein>
<dbReference type="RefSeq" id="WP_137997521.1">
    <property type="nucleotide sequence ID" value="NZ_SJDU01000033.1"/>
</dbReference>
<reference evidence="1 2" key="1">
    <citation type="journal article" date="2019" name="Anaerobe">
        <title>Brachyspira catarrhinii sp. nov., an anaerobic intestinal spirochaete isolated from vervet monkeys may have been misidentified as Brachyspira aalborgi in previous studies.</title>
        <authorList>
            <person name="Phillips N.D."/>
            <person name="La T."/>
            <person name="Hampson D.J."/>
        </authorList>
    </citation>
    <scope>NUCLEOTIDE SEQUENCE [LARGE SCALE GENOMIC DNA]</scope>
    <source>
        <strain evidence="1 2">Z12</strain>
    </source>
</reference>
<keyword evidence="2" id="KW-1185">Reference proteome</keyword>
<name>A0ABY2TT03_9SPIR</name>
<sequence>MPKLIFIFSIFFVYLISCKENLEPLNKNPQYSINIMYIKDDNLPSFEAKDFIDIFNSRMPFLTYQILGYKIKYNLAYGNNLNGFYRENRNIIRKNANLFEDKKLSDITRSSEYWKIIGKETNYYNYNMIIVNIPLNSKVNEGDKIIDRLIFENKKIKPAKSLAIVSVYPLFNGNLKYENEKILLNIFEYYILQTVAMIFPKYDIHEFEKHSIMSEVKNFDYYNWFSNIINFPLREPYKTLKKYER</sequence>
<accession>A0ABY2TT03</accession>
<evidence type="ECO:0008006" key="3">
    <source>
        <dbReference type="Google" id="ProtNLM"/>
    </source>
</evidence>
<dbReference type="Proteomes" id="UP000310168">
    <property type="component" value="Unassembled WGS sequence"/>
</dbReference>